<dbReference type="GO" id="GO:0005840">
    <property type="term" value="C:ribosome"/>
    <property type="evidence" value="ECO:0007669"/>
    <property type="project" value="UniProtKB-KW"/>
</dbReference>
<proteinExistence type="inferred from homology"/>
<dbReference type="HAMAP" id="MF_00500">
    <property type="entry name" value="Ribosomal_bS20"/>
    <property type="match status" value="1"/>
</dbReference>
<keyword evidence="6 8" id="KW-0687">Ribonucleoprotein</keyword>
<evidence type="ECO:0000256" key="2">
    <source>
        <dbReference type="ARBA" id="ARBA00007634"/>
    </source>
</evidence>
<dbReference type="EMBL" id="WOSW01000004">
    <property type="protein sequence ID" value="NHO31714.1"/>
    <property type="molecule type" value="Genomic_DNA"/>
</dbReference>
<comment type="similarity">
    <text evidence="2 8">Belongs to the bacterial ribosomal protein bS20 family.</text>
</comment>
<evidence type="ECO:0000313" key="10">
    <source>
        <dbReference type="Proteomes" id="UP000615326"/>
    </source>
</evidence>
<keyword evidence="4 8" id="KW-0694">RNA-binding</keyword>
<organism evidence="9 10">
    <name type="scientific">Acetobacter fallax</name>
    <dbReference type="NCBI Taxonomy" id="1737473"/>
    <lineage>
        <taxon>Bacteria</taxon>
        <taxon>Pseudomonadati</taxon>
        <taxon>Pseudomonadota</taxon>
        <taxon>Alphaproteobacteria</taxon>
        <taxon>Acetobacterales</taxon>
        <taxon>Acetobacteraceae</taxon>
        <taxon>Acetobacter</taxon>
    </lineage>
</organism>
<dbReference type="Proteomes" id="UP000615326">
    <property type="component" value="Unassembled WGS sequence"/>
</dbReference>
<evidence type="ECO:0000256" key="7">
    <source>
        <dbReference type="ARBA" id="ARBA00035136"/>
    </source>
</evidence>
<sequence>MANIASARKRIRQTERRTLRNTARMSRMRTFLKKVEAAIASGNKDEANAALKVAQPEIQRAATKGVIHSNLAARKISRLSSRIKAIATA</sequence>
<evidence type="ECO:0000256" key="1">
    <source>
        <dbReference type="ARBA" id="ARBA00003134"/>
    </source>
</evidence>
<keyword evidence="5 8" id="KW-0689">Ribosomal protein</keyword>
<dbReference type="PANTHER" id="PTHR33398:SF1">
    <property type="entry name" value="SMALL RIBOSOMAL SUBUNIT PROTEIN BS20C"/>
    <property type="match status" value="1"/>
</dbReference>
<dbReference type="InterPro" id="IPR002583">
    <property type="entry name" value="Ribosomal_bS20"/>
</dbReference>
<dbReference type="PANTHER" id="PTHR33398">
    <property type="entry name" value="30S RIBOSOMAL PROTEIN S20"/>
    <property type="match status" value="1"/>
</dbReference>
<keyword evidence="10" id="KW-1185">Reference proteome</keyword>
<dbReference type="Gene3D" id="1.20.58.110">
    <property type="entry name" value="Ribosomal protein S20"/>
    <property type="match status" value="1"/>
</dbReference>
<evidence type="ECO:0000256" key="8">
    <source>
        <dbReference type="HAMAP-Rule" id="MF_00500"/>
    </source>
</evidence>
<reference evidence="9 10" key="1">
    <citation type="journal article" date="2020" name="Int. J. Syst. Evol. Microbiol.">
        <title>Novel acetic acid bacteria from cider fermentations: Acetobacter conturbans sp. nov. and Acetobacter fallax sp. nov.</title>
        <authorList>
            <person name="Sombolestani A.S."/>
            <person name="Cleenwerck I."/>
            <person name="Cnockaert M."/>
            <person name="Borremans W."/>
            <person name="Wieme A.D."/>
            <person name="De Vuyst L."/>
            <person name="Vandamme P."/>
        </authorList>
    </citation>
    <scope>NUCLEOTIDE SEQUENCE [LARGE SCALE GENOMIC DNA]</scope>
    <source>
        <strain evidence="9 10">LMG 1637</strain>
    </source>
</reference>
<evidence type="ECO:0000256" key="4">
    <source>
        <dbReference type="ARBA" id="ARBA00022884"/>
    </source>
</evidence>
<evidence type="ECO:0000256" key="3">
    <source>
        <dbReference type="ARBA" id="ARBA00022730"/>
    </source>
</evidence>
<accession>A0ABX0K5Y0</accession>
<evidence type="ECO:0000256" key="6">
    <source>
        <dbReference type="ARBA" id="ARBA00023274"/>
    </source>
</evidence>
<name>A0ABX0K5Y0_9PROT</name>
<dbReference type="NCBIfam" id="TIGR00029">
    <property type="entry name" value="S20"/>
    <property type="match status" value="1"/>
</dbReference>
<dbReference type="InterPro" id="IPR036510">
    <property type="entry name" value="Ribosomal_bS20_sf"/>
</dbReference>
<comment type="caution">
    <text evidence="9">The sequence shown here is derived from an EMBL/GenBank/DDBJ whole genome shotgun (WGS) entry which is preliminary data.</text>
</comment>
<protein>
    <recommendedName>
        <fullName evidence="7 8">Small ribosomal subunit protein bS20</fullName>
    </recommendedName>
</protein>
<dbReference type="Pfam" id="PF01649">
    <property type="entry name" value="Ribosomal_S20p"/>
    <property type="match status" value="1"/>
</dbReference>
<comment type="function">
    <text evidence="1 8">Binds directly to 16S ribosomal RNA.</text>
</comment>
<evidence type="ECO:0000313" key="9">
    <source>
        <dbReference type="EMBL" id="NHO31714.1"/>
    </source>
</evidence>
<evidence type="ECO:0000256" key="5">
    <source>
        <dbReference type="ARBA" id="ARBA00022980"/>
    </source>
</evidence>
<gene>
    <name evidence="8 9" type="primary">rpsT</name>
    <name evidence="9" type="ORF">GOB84_03905</name>
</gene>
<dbReference type="SUPFAM" id="SSF46992">
    <property type="entry name" value="Ribosomal protein S20"/>
    <property type="match status" value="1"/>
</dbReference>
<keyword evidence="3 8" id="KW-0699">rRNA-binding</keyword>
<dbReference type="RefSeq" id="WP_173576321.1">
    <property type="nucleotide sequence ID" value="NZ_WOSW01000004.1"/>
</dbReference>